<evidence type="ECO:0000256" key="7">
    <source>
        <dbReference type="ARBA" id="ARBA00022958"/>
    </source>
</evidence>
<feature type="binding site" evidence="9">
    <location>
        <position position="289"/>
    </location>
    <ligand>
        <name>K(+)</name>
        <dbReference type="ChEBI" id="CHEBI:29103"/>
    </ligand>
</feature>
<evidence type="ECO:0000259" key="11">
    <source>
        <dbReference type="Pfam" id="PF00294"/>
    </source>
</evidence>
<comment type="similarity">
    <text evidence="9">Belongs to the carbohydrate kinase PfkB family. Ribokinase subfamily.</text>
</comment>
<comment type="caution">
    <text evidence="9">Lacks conserved residue(s) required for the propagation of feature annotation.</text>
</comment>
<keyword evidence="1 9" id="KW-0808">Transferase</keyword>
<dbReference type="InterPro" id="IPR029056">
    <property type="entry name" value="Ribokinase-like"/>
</dbReference>
<comment type="activity regulation">
    <text evidence="9">Activated by a monovalent cation that binds near, but not in, the active site. The most likely occupant of the site in vivo is potassium. Ion binding induces a conformational change that may alter substrate affinity.</text>
</comment>
<feature type="binding site" evidence="9">
    <location>
        <begin position="39"/>
        <end position="43"/>
    </location>
    <ligand>
        <name>substrate</name>
    </ligand>
</feature>
<feature type="active site" description="Proton acceptor" evidence="9">
    <location>
        <position position="254"/>
    </location>
</feature>
<evidence type="ECO:0000256" key="2">
    <source>
        <dbReference type="ARBA" id="ARBA00022723"/>
    </source>
</evidence>
<keyword evidence="9" id="KW-0963">Cytoplasm</keyword>
<dbReference type="PANTHER" id="PTHR10584:SF166">
    <property type="entry name" value="RIBOKINASE"/>
    <property type="match status" value="1"/>
</dbReference>
<feature type="binding site" evidence="9">
    <location>
        <position position="254"/>
    </location>
    <ligand>
        <name>substrate</name>
    </ligand>
</feature>
<dbReference type="InterPro" id="IPR011877">
    <property type="entry name" value="Ribokinase"/>
</dbReference>
<feature type="binding site" evidence="9">
    <location>
        <position position="278"/>
    </location>
    <ligand>
        <name>ATP</name>
        <dbReference type="ChEBI" id="CHEBI:30616"/>
    </ligand>
</feature>
<keyword evidence="3 9" id="KW-0547">Nucleotide-binding</keyword>
<feature type="binding site" evidence="9">
    <location>
        <position position="293"/>
    </location>
    <ligand>
        <name>K(+)</name>
        <dbReference type="ChEBI" id="CHEBI:29103"/>
    </ligand>
</feature>
<evidence type="ECO:0000256" key="5">
    <source>
        <dbReference type="ARBA" id="ARBA00022840"/>
    </source>
</evidence>
<feature type="domain" description="Carbohydrate kinase PfkB" evidence="11">
    <location>
        <begin position="1"/>
        <end position="295"/>
    </location>
</feature>
<evidence type="ECO:0000256" key="10">
    <source>
        <dbReference type="NCBIfam" id="TIGR02152"/>
    </source>
</evidence>
<evidence type="ECO:0000256" key="3">
    <source>
        <dbReference type="ARBA" id="ARBA00022741"/>
    </source>
</evidence>
<dbReference type="PRINTS" id="PR00990">
    <property type="entry name" value="RIBOKINASE"/>
</dbReference>
<dbReference type="HAMAP" id="MF_01987">
    <property type="entry name" value="Ribokinase"/>
    <property type="match status" value="1"/>
</dbReference>
<dbReference type="InterPro" id="IPR002139">
    <property type="entry name" value="Ribo/fructo_kinase"/>
</dbReference>
<reference evidence="12 13" key="1">
    <citation type="submission" date="2021-01" db="EMBL/GenBank/DDBJ databases">
        <title>Carboxyliciviraga sp.nov., isolated from coastal sediments.</title>
        <authorList>
            <person name="Lu D."/>
            <person name="Zhang T."/>
        </authorList>
    </citation>
    <scope>NUCLEOTIDE SEQUENCE [LARGE SCALE GENOMIC DNA]</scope>
    <source>
        <strain evidence="12 13">N1Y132</strain>
    </source>
</reference>
<dbReference type="EC" id="2.7.1.15" evidence="9 10"/>
<evidence type="ECO:0000256" key="6">
    <source>
        <dbReference type="ARBA" id="ARBA00022842"/>
    </source>
</evidence>
<evidence type="ECO:0000313" key="12">
    <source>
        <dbReference type="EMBL" id="MBK3518793.1"/>
    </source>
</evidence>
<feature type="binding site" evidence="9">
    <location>
        <begin position="11"/>
        <end position="13"/>
    </location>
    <ligand>
        <name>substrate</name>
    </ligand>
</feature>
<dbReference type="EMBL" id="JAENRR010000042">
    <property type="protein sequence ID" value="MBK3518793.1"/>
    <property type="molecule type" value="Genomic_DNA"/>
</dbReference>
<feature type="binding site" evidence="9">
    <location>
        <begin position="221"/>
        <end position="226"/>
    </location>
    <ligand>
        <name>ATP</name>
        <dbReference type="ChEBI" id="CHEBI:30616"/>
    </ligand>
</feature>
<evidence type="ECO:0000256" key="1">
    <source>
        <dbReference type="ARBA" id="ARBA00022679"/>
    </source>
</evidence>
<keyword evidence="6 9" id="KW-0460">Magnesium</keyword>
<feature type="binding site" evidence="9">
    <location>
        <begin position="253"/>
        <end position="254"/>
    </location>
    <ligand>
        <name>ATP</name>
        <dbReference type="ChEBI" id="CHEBI:30616"/>
    </ligand>
</feature>
<name>A0ABS1HM77_9BACT</name>
<feature type="binding site" evidence="9">
    <location>
        <position position="250"/>
    </location>
    <ligand>
        <name>K(+)</name>
        <dbReference type="ChEBI" id="CHEBI:29103"/>
    </ligand>
</feature>
<comment type="function">
    <text evidence="9">Catalyzes the phosphorylation of ribose at O-5 in a reaction requiring ATP and magnesium. The resulting D-ribose-5-phosphate can then be used either for sythesis of nucleotides, histidine, and tryptophan, or as a component of the pentose phosphate pathway.</text>
</comment>
<evidence type="ECO:0000256" key="9">
    <source>
        <dbReference type="HAMAP-Rule" id="MF_01987"/>
    </source>
</evidence>
<dbReference type="RefSeq" id="WP_200466014.1">
    <property type="nucleotide sequence ID" value="NZ_JAENRR010000042.1"/>
</dbReference>
<dbReference type="Gene3D" id="3.40.1190.20">
    <property type="match status" value="1"/>
</dbReference>
<feature type="binding site" evidence="9">
    <location>
        <position position="284"/>
    </location>
    <ligand>
        <name>K(+)</name>
        <dbReference type="ChEBI" id="CHEBI:29103"/>
    </ligand>
</feature>
<evidence type="ECO:0000313" key="13">
    <source>
        <dbReference type="Proteomes" id="UP000605676"/>
    </source>
</evidence>
<dbReference type="CDD" id="cd01174">
    <property type="entry name" value="ribokinase"/>
    <property type="match status" value="1"/>
</dbReference>
<comment type="pathway">
    <text evidence="9">Carbohydrate metabolism; D-ribose degradation; D-ribose 5-phosphate from beta-D-ribopyranose: step 2/2.</text>
</comment>
<gene>
    <name evidence="9 12" type="primary">rbsK</name>
    <name evidence="12" type="ORF">JIV24_15705</name>
</gene>
<keyword evidence="8 9" id="KW-0119">Carbohydrate metabolism</keyword>
<protein>
    <recommendedName>
        <fullName evidence="9 10">Ribokinase</fullName>
        <shortName evidence="9">RK</shortName>
        <ecNumber evidence="9 10">2.7.1.15</ecNumber>
    </recommendedName>
</protein>
<keyword evidence="2 9" id="KW-0479">Metal-binding</keyword>
<comment type="cofactor">
    <cofactor evidence="9">
        <name>Mg(2+)</name>
        <dbReference type="ChEBI" id="CHEBI:18420"/>
    </cofactor>
    <text evidence="9">Requires a divalent cation, most likely magnesium in vivo, as an electrophilic catalyst to aid phosphoryl group transfer. It is the chelate of the metal and the nucleotide that is the actual substrate.</text>
</comment>
<feature type="binding site" evidence="9">
    <location>
        <position position="287"/>
    </location>
    <ligand>
        <name>K(+)</name>
        <dbReference type="ChEBI" id="CHEBI:29103"/>
    </ligand>
</feature>
<organism evidence="12 13">
    <name type="scientific">Carboxylicivirga marina</name>
    <dbReference type="NCBI Taxonomy" id="2800988"/>
    <lineage>
        <taxon>Bacteria</taxon>
        <taxon>Pseudomonadati</taxon>
        <taxon>Bacteroidota</taxon>
        <taxon>Bacteroidia</taxon>
        <taxon>Marinilabiliales</taxon>
        <taxon>Marinilabiliaceae</taxon>
        <taxon>Carboxylicivirga</taxon>
    </lineage>
</organism>
<dbReference type="NCBIfam" id="TIGR02152">
    <property type="entry name" value="D_ribokin_bact"/>
    <property type="match status" value="1"/>
</dbReference>
<keyword evidence="5 9" id="KW-0067">ATP-binding</keyword>
<accession>A0ABS1HM77</accession>
<feature type="binding site" evidence="9">
    <location>
        <position position="185"/>
    </location>
    <ligand>
        <name>ATP</name>
        <dbReference type="ChEBI" id="CHEBI:30616"/>
    </ligand>
</feature>
<dbReference type="InterPro" id="IPR011611">
    <property type="entry name" value="PfkB_dom"/>
</dbReference>
<dbReference type="GO" id="GO:0004747">
    <property type="term" value="F:ribokinase activity"/>
    <property type="evidence" value="ECO:0007669"/>
    <property type="project" value="UniProtKB-EC"/>
</dbReference>
<comment type="subunit">
    <text evidence="9">Homodimer.</text>
</comment>
<keyword evidence="13" id="KW-1185">Reference proteome</keyword>
<dbReference type="Proteomes" id="UP000605676">
    <property type="component" value="Unassembled WGS sequence"/>
</dbReference>
<comment type="subcellular location">
    <subcellularLocation>
        <location evidence="9">Cytoplasm</location>
    </subcellularLocation>
</comment>
<comment type="caution">
    <text evidence="12">The sequence shown here is derived from an EMBL/GenBank/DDBJ whole genome shotgun (WGS) entry which is preliminary data.</text>
</comment>
<comment type="catalytic activity">
    <reaction evidence="9">
        <text>D-ribose + ATP = D-ribose 5-phosphate + ADP + H(+)</text>
        <dbReference type="Rhea" id="RHEA:13697"/>
        <dbReference type="ChEBI" id="CHEBI:15378"/>
        <dbReference type="ChEBI" id="CHEBI:30616"/>
        <dbReference type="ChEBI" id="CHEBI:47013"/>
        <dbReference type="ChEBI" id="CHEBI:78346"/>
        <dbReference type="ChEBI" id="CHEBI:456216"/>
        <dbReference type="EC" id="2.7.1.15"/>
    </reaction>
</comment>
<sequence length="301" mass="31388">MGKIVVIGSSNTDMVATASSMPLPGQTVHGNSFTVIQGGKGANQAVAAARAGAHVTFIAKVGDDDFGKQAIAAYETEGIDTCQIEIQKGCSTGVAVITVDESSGENSIVVIGGANATFQAEELDEIEADIEEADILLVQLEIPLAVVEKALRMAHKYKVQTVLNPAPAIELSDELLGLVDILIPNETEAALLSGITAESEESLNLVLDKLLQHVNEAVILTLGSQGVVYRSKGGAPIHIKANQVKAIDTTAAGDVFCGYLVSFLSENNAIDEAIKLANNAAAISVTRKGAQPSIPFIKELK</sequence>
<feature type="binding site" evidence="9">
    <location>
        <position position="141"/>
    </location>
    <ligand>
        <name>substrate</name>
    </ligand>
</feature>
<keyword evidence="4 9" id="KW-0418">Kinase</keyword>
<evidence type="ECO:0000256" key="8">
    <source>
        <dbReference type="ARBA" id="ARBA00023277"/>
    </source>
</evidence>
<keyword evidence="7 9" id="KW-0630">Potassium</keyword>
<feature type="binding site" evidence="9">
    <location>
        <position position="248"/>
    </location>
    <ligand>
        <name>K(+)</name>
        <dbReference type="ChEBI" id="CHEBI:29103"/>
    </ligand>
</feature>
<dbReference type="PANTHER" id="PTHR10584">
    <property type="entry name" value="SUGAR KINASE"/>
    <property type="match status" value="1"/>
</dbReference>
<evidence type="ECO:0000256" key="4">
    <source>
        <dbReference type="ARBA" id="ARBA00022777"/>
    </source>
</evidence>
<dbReference type="Pfam" id="PF00294">
    <property type="entry name" value="PfkB"/>
    <property type="match status" value="1"/>
</dbReference>
<proteinExistence type="inferred from homology"/>
<dbReference type="SUPFAM" id="SSF53613">
    <property type="entry name" value="Ribokinase-like"/>
    <property type="match status" value="1"/>
</dbReference>